<proteinExistence type="predicted"/>
<reference evidence="1" key="1">
    <citation type="journal article" date="2015" name="Front. Microbiol.">
        <title>Combining genomic sequencing methods to explore viral diversity and reveal potential virus-host interactions.</title>
        <authorList>
            <person name="Chow C.E."/>
            <person name="Winget D.M."/>
            <person name="White R.A.III."/>
            <person name="Hallam S.J."/>
            <person name="Suttle C.A."/>
        </authorList>
    </citation>
    <scope>NUCLEOTIDE SEQUENCE</scope>
    <source>
        <strain evidence="1">Oxic1_11</strain>
    </source>
</reference>
<name>A0A0F7LB56_9VIRU</name>
<evidence type="ECO:0000313" key="1">
    <source>
        <dbReference type="EMBL" id="AKH48597.1"/>
    </source>
</evidence>
<reference evidence="1" key="2">
    <citation type="submission" date="2015-03" db="EMBL/GenBank/DDBJ databases">
        <authorList>
            <person name="Chow C.-E.T."/>
            <person name="Winget D.M."/>
            <person name="White R.A.III."/>
            <person name="Hallam S.J."/>
            <person name="Suttle C.A."/>
        </authorList>
    </citation>
    <scope>NUCLEOTIDE SEQUENCE</scope>
    <source>
        <strain evidence="1">Oxic1_11</strain>
    </source>
</reference>
<accession>A0A0F7LB56</accession>
<protein>
    <submittedName>
        <fullName evidence="1">Uncharacterized protein</fullName>
    </submittedName>
</protein>
<dbReference type="EMBL" id="KR029606">
    <property type="protein sequence ID" value="AKH48597.1"/>
    <property type="molecule type" value="Genomic_DNA"/>
</dbReference>
<organism evidence="1">
    <name type="scientific">uncultured marine virus</name>
    <dbReference type="NCBI Taxonomy" id="186617"/>
    <lineage>
        <taxon>Viruses</taxon>
        <taxon>environmental samples</taxon>
    </lineage>
</organism>
<sequence length="49" mass="5207">MTKGVANVAAYSVLFCVVTAILISSYYASVQVIGTTFSFSILVAPMLMQ</sequence>